<gene>
    <name evidence="1" type="ORF">M9458_053509</name>
</gene>
<keyword evidence="2" id="KW-1185">Reference proteome</keyword>
<protein>
    <submittedName>
        <fullName evidence="1">Uncharacterized protein</fullName>
    </submittedName>
</protein>
<sequence>MKNPELTSECVKKLQEHLQESYELAAEDSCKMSEKNKPRFYLKVRAAELIKLSVRGKYKLANRWKKMVHTAVKRILDGPVYVVKLEMSNTISYCPVGSCLRAQKNICLEQI</sequence>
<evidence type="ECO:0000313" key="2">
    <source>
        <dbReference type="Proteomes" id="UP001529510"/>
    </source>
</evidence>
<organism evidence="1 2">
    <name type="scientific">Cirrhinus mrigala</name>
    <name type="common">Mrigala</name>
    <dbReference type="NCBI Taxonomy" id="683832"/>
    <lineage>
        <taxon>Eukaryota</taxon>
        <taxon>Metazoa</taxon>
        <taxon>Chordata</taxon>
        <taxon>Craniata</taxon>
        <taxon>Vertebrata</taxon>
        <taxon>Euteleostomi</taxon>
        <taxon>Actinopterygii</taxon>
        <taxon>Neopterygii</taxon>
        <taxon>Teleostei</taxon>
        <taxon>Ostariophysi</taxon>
        <taxon>Cypriniformes</taxon>
        <taxon>Cyprinidae</taxon>
        <taxon>Labeoninae</taxon>
        <taxon>Labeonini</taxon>
        <taxon>Cirrhinus</taxon>
    </lineage>
</organism>
<reference evidence="1 2" key="1">
    <citation type="submission" date="2024-05" db="EMBL/GenBank/DDBJ databases">
        <title>Genome sequencing and assembly of Indian major carp, Cirrhinus mrigala (Hamilton, 1822).</title>
        <authorList>
            <person name="Mohindra V."/>
            <person name="Chowdhury L.M."/>
            <person name="Lal K."/>
            <person name="Jena J.K."/>
        </authorList>
    </citation>
    <scope>NUCLEOTIDE SEQUENCE [LARGE SCALE GENOMIC DNA]</scope>
    <source>
        <strain evidence="1">CM1030</strain>
        <tissue evidence="1">Blood</tissue>
    </source>
</reference>
<dbReference type="Proteomes" id="UP001529510">
    <property type="component" value="Unassembled WGS sequence"/>
</dbReference>
<dbReference type="EMBL" id="JAMKFB020000255">
    <property type="protein sequence ID" value="KAL0151318.1"/>
    <property type="molecule type" value="Genomic_DNA"/>
</dbReference>
<name>A0ABD0MQ98_CIRMR</name>
<comment type="caution">
    <text evidence="1">The sequence shown here is derived from an EMBL/GenBank/DDBJ whole genome shotgun (WGS) entry which is preliminary data.</text>
</comment>
<evidence type="ECO:0000313" key="1">
    <source>
        <dbReference type="EMBL" id="KAL0151318.1"/>
    </source>
</evidence>
<dbReference type="AlphaFoldDB" id="A0ABD0MQ98"/>
<proteinExistence type="predicted"/>
<accession>A0ABD0MQ98</accession>